<proteinExistence type="predicted"/>
<evidence type="ECO:0000313" key="2">
    <source>
        <dbReference type="EMBL" id="MBM6662846.1"/>
    </source>
</evidence>
<reference evidence="2 3" key="1">
    <citation type="journal article" date="2021" name="Sci. Rep.">
        <title>The distribution of antibiotic resistance genes in chicken gut microbiota commensals.</title>
        <authorList>
            <person name="Juricova H."/>
            <person name="Matiasovicova J."/>
            <person name="Kubasova T."/>
            <person name="Cejkova D."/>
            <person name="Rychlik I."/>
        </authorList>
    </citation>
    <scope>NUCLEOTIDE SEQUENCE [LARGE SCALE GENOMIC DNA]</scope>
    <source>
        <strain evidence="2 3">An819</strain>
    </source>
</reference>
<name>A0A939B5V8_9BACT</name>
<accession>A0A939B5V8</accession>
<keyword evidence="3" id="KW-1185">Reference proteome</keyword>
<dbReference type="AlphaFoldDB" id="A0A939B5V8"/>
<evidence type="ECO:0000313" key="3">
    <source>
        <dbReference type="Proteomes" id="UP000764045"/>
    </source>
</evidence>
<comment type="caution">
    <text evidence="2">The sequence shown here is derived from an EMBL/GenBank/DDBJ whole genome shotgun (WGS) entry which is preliminary data.</text>
</comment>
<dbReference type="Proteomes" id="UP000764045">
    <property type="component" value="Unassembled WGS sequence"/>
</dbReference>
<gene>
    <name evidence="2" type="ORF">H6B30_14025</name>
</gene>
<dbReference type="EMBL" id="JACJJL010000031">
    <property type="protein sequence ID" value="MBM6662846.1"/>
    <property type="molecule type" value="Genomic_DNA"/>
</dbReference>
<organism evidence="2 3">
    <name type="scientific">Marseilla massiliensis</name>
    <dbReference type="NCBI Taxonomy" id="1841864"/>
    <lineage>
        <taxon>Bacteria</taxon>
        <taxon>Pseudomonadati</taxon>
        <taxon>Bacteroidota</taxon>
        <taxon>Bacteroidia</taxon>
        <taxon>Bacteroidales</taxon>
        <taxon>Prevotellaceae</taxon>
        <taxon>Marseilla</taxon>
    </lineage>
</organism>
<dbReference type="PROSITE" id="PS51257">
    <property type="entry name" value="PROKAR_LIPOPROTEIN"/>
    <property type="match status" value="1"/>
</dbReference>
<feature type="chain" id="PRO_5038034104" evidence="1">
    <location>
        <begin position="31"/>
        <end position="464"/>
    </location>
</feature>
<sequence length="464" mass="49770">MYRKKHVIDTAVIHLIWLLAIMAASCSAITDDVPAQDDATLRLNIVSRDEGRLDTRAVTEAGNSHEFIHRLCVLIVAPDGTVVKKLLPNLDVVALAQQGNLRRWASDDFTITLGAYDVYAFANIDTYYDGLWGSLTGLAEGDNISGISPSLRSIVLADPASKIDLVDYFIPMSAYARVNVTKSTSAISIGLDRLVSKVRMTIRGKAGTTVTALSFAGYADRVGLFADTPLGDVKTMESNVVGVSPKTVQIGKKDSVSIADFYVNSSPAGRPYSVSVATNEHGGVVYKATTARTELPRNSIYPLILQLNDYGLDLEAEVWVSPIGSLPVPVVADFDAADTYSISIPEGAQFRFTVRGISAGGTTVPASRCVWSFDAAAVSGVAFDGYAPDAAVVKGRVTAQAGLTIPLAVTSQWRQGNVDYNRGYTVRVTTTDLSEATFKNVAQGSPLNVERLVELNTEMLNLFK</sequence>
<keyword evidence="1" id="KW-0732">Signal</keyword>
<dbReference type="RefSeq" id="WP_205111650.1">
    <property type="nucleotide sequence ID" value="NZ_JACJJL010000031.1"/>
</dbReference>
<protein>
    <submittedName>
        <fullName evidence="2">FimB/Mfa2 family fimbrial subunit</fullName>
    </submittedName>
</protein>
<dbReference type="Gene3D" id="2.60.40.2580">
    <property type="match status" value="1"/>
</dbReference>
<feature type="signal peptide" evidence="1">
    <location>
        <begin position="1"/>
        <end position="30"/>
    </location>
</feature>
<evidence type="ECO:0000256" key="1">
    <source>
        <dbReference type="SAM" id="SignalP"/>
    </source>
</evidence>